<dbReference type="Proteomes" id="UP000754495">
    <property type="component" value="Unassembled WGS sequence"/>
</dbReference>
<accession>A0ABX0T0Q3</accession>
<dbReference type="Gene3D" id="3.40.50.150">
    <property type="entry name" value="Vaccinia Virus protein VP39"/>
    <property type="match status" value="1"/>
</dbReference>
<comment type="caution">
    <text evidence="5">The sequence shown here is derived from an EMBL/GenBank/DDBJ whole genome shotgun (WGS) entry which is preliminary data.</text>
</comment>
<reference evidence="5 6" key="1">
    <citation type="submission" date="2020-03" db="EMBL/GenBank/DDBJ databases">
        <title>Sequencing the genomes of 1000 actinobacteria strains.</title>
        <authorList>
            <person name="Klenk H.-P."/>
        </authorList>
    </citation>
    <scope>NUCLEOTIDE SEQUENCE [LARGE SCALE GENOMIC DNA]</scope>
    <source>
        <strain evidence="5 6">DSM 45668</strain>
    </source>
</reference>
<dbReference type="EMBL" id="JAANOU010000001">
    <property type="protein sequence ID" value="NIH81140.1"/>
    <property type="molecule type" value="Genomic_DNA"/>
</dbReference>
<dbReference type="GO" id="GO:0008168">
    <property type="term" value="F:methyltransferase activity"/>
    <property type="evidence" value="ECO:0007669"/>
    <property type="project" value="UniProtKB-KW"/>
</dbReference>
<dbReference type="InterPro" id="IPR051052">
    <property type="entry name" value="Diverse_substrate_MTase"/>
</dbReference>
<keyword evidence="6" id="KW-1185">Reference proteome</keyword>
<feature type="domain" description="Methyltransferase type 11" evidence="4">
    <location>
        <begin position="48"/>
        <end position="135"/>
    </location>
</feature>
<proteinExistence type="inferred from homology"/>
<gene>
    <name evidence="5" type="ORF">FHX46_003670</name>
</gene>
<dbReference type="CDD" id="cd02440">
    <property type="entry name" value="AdoMet_MTases"/>
    <property type="match status" value="1"/>
</dbReference>
<name>A0ABX0T0Q3_9PSEU</name>
<evidence type="ECO:0000256" key="1">
    <source>
        <dbReference type="ARBA" id="ARBA00008361"/>
    </source>
</evidence>
<dbReference type="SUPFAM" id="SSF53335">
    <property type="entry name" value="S-adenosyl-L-methionine-dependent methyltransferases"/>
    <property type="match status" value="1"/>
</dbReference>
<keyword evidence="2 5" id="KW-0489">Methyltransferase</keyword>
<protein>
    <submittedName>
        <fullName evidence="5">SAM-dependent methyltransferase</fullName>
    </submittedName>
</protein>
<dbReference type="PANTHER" id="PTHR44942">
    <property type="entry name" value="METHYLTRANSF_11 DOMAIN-CONTAINING PROTEIN"/>
    <property type="match status" value="1"/>
</dbReference>
<dbReference type="RefSeq" id="WP_167116423.1">
    <property type="nucleotide sequence ID" value="NZ_JAANOU010000001.1"/>
</dbReference>
<evidence type="ECO:0000313" key="6">
    <source>
        <dbReference type="Proteomes" id="UP000754495"/>
    </source>
</evidence>
<dbReference type="InterPro" id="IPR029063">
    <property type="entry name" value="SAM-dependent_MTases_sf"/>
</dbReference>
<evidence type="ECO:0000256" key="2">
    <source>
        <dbReference type="ARBA" id="ARBA00022603"/>
    </source>
</evidence>
<dbReference type="InterPro" id="IPR013216">
    <property type="entry name" value="Methyltransf_11"/>
</dbReference>
<comment type="similarity">
    <text evidence="1">Belongs to the methyltransferase superfamily.</text>
</comment>
<evidence type="ECO:0000313" key="5">
    <source>
        <dbReference type="EMBL" id="NIH81140.1"/>
    </source>
</evidence>
<dbReference type="Pfam" id="PF08241">
    <property type="entry name" value="Methyltransf_11"/>
    <property type="match status" value="1"/>
</dbReference>
<evidence type="ECO:0000259" key="4">
    <source>
        <dbReference type="Pfam" id="PF08241"/>
    </source>
</evidence>
<dbReference type="PANTHER" id="PTHR44942:SF4">
    <property type="entry name" value="METHYLTRANSFERASE TYPE 11 DOMAIN-CONTAINING PROTEIN"/>
    <property type="match status" value="1"/>
</dbReference>
<dbReference type="GO" id="GO:0032259">
    <property type="term" value="P:methylation"/>
    <property type="evidence" value="ECO:0007669"/>
    <property type="project" value="UniProtKB-KW"/>
</dbReference>
<organism evidence="5 6">
    <name type="scientific">Amycolatopsis viridis</name>
    <dbReference type="NCBI Taxonomy" id="185678"/>
    <lineage>
        <taxon>Bacteria</taxon>
        <taxon>Bacillati</taxon>
        <taxon>Actinomycetota</taxon>
        <taxon>Actinomycetes</taxon>
        <taxon>Pseudonocardiales</taxon>
        <taxon>Pseudonocardiaceae</taxon>
        <taxon>Amycolatopsis</taxon>
    </lineage>
</organism>
<keyword evidence="3" id="KW-0808">Transferase</keyword>
<evidence type="ECO:0000256" key="3">
    <source>
        <dbReference type="ARBA" id="ARBA00022679"/>
    </source>
</evidence>
<sequence length="276" mass="29472">MPTSPAHRARQIAESFGVDADRYDRARPPYPRELIDRVVAAAPGRVFLDVGCGTGIEARQFQAAGCRVLGVEPDPRMADFARRGGVEVEVSTFEDWNPAGRVFDAVVAGQSWHWVDPVAGPATAARVLRTGGVLAVFAHVFAPPAPVADAFAEAYRRLVPGAPFPAQPSGNVVDFHRAGFARFTEHIAAGHGFAEPEQWRFDWARPYTREEWLDLLATTGGLTGLAPAVRAEILDAVGTAVDALGGGFTMDYTTLAVVAVRTAQDVAPAGLESSPR</sequence>